<keyword evidence="2" id="KW-0805">Transcription regulation</keyword>
<dbReference type="PANTHER" id="PTHR35807">
    <property type="entry name" value="TRANSCRIPTIONAL REGULATOR REDD-RELATED"/>
    <property type="match status" value="1"/>
</dbReference>
<evidence type="ECO:0000256" key="2">
    <source>
        <dbReference type="ARBA" id="ARBA00023015"/>
    </source>
</evidence>
<dbReference type="SUPFAM" id="SSF46894">
    <property type="entry name" value="C-terminal effector domain of the bipartite response regulators"/>
    <property type="match status" value="1"/>
</dbReference>
<dbReference type="PROSITE" id="PS51755">
    <property type="entry name" value="OMPR_PHOB"/>
    <property type="match status" value="1"/>
</dbReference>
<reference evidence="8" key="2">
    <citation type="submission" date="2020-09" db="EMBL/GenBank/DDBJ databases">
        <authorList>
            <person name="Sun Q."/>
            <person name="Ohkuma M."/>
        </authorList>
    </citation>
    <scope>NUCLEOTIDE SEQUENCE</scope>
    <source>
        <strain evidence="8">JCM 3276</strain>
    </source>
</reference>
<dbReference type="Proteomes" id="UP000660680">
    <property type="component" value="Unassembled WGS sequence"/>
</dbReference>
<dbReference type="Pfam" id="PF00486">
    <property type="entry name" value="Trans_reg_C"/>
    <property type="match status" value="1"/>
</dbReference>
<dbReference type="CDD" id="cd15831">
    <property type="entry name" value="BTAD"/>
    <property type="match status" value="1"/>
</dbReference>
<dbReference type="PANTHER" id="PTHR35807:SF1">
    <property type="entry name" value="TRANSCRIPTIONAL REGULATOR REDD"/>
    <property type="match status" value="1"/>
</dbReference>
<dbReference type="SUPFAM" id="SSF48452">
    <property type="entry name" value="TPR-like"/>
    <property type="match status" value="1"/>
</dbReference>
<comment type="similarity">
    <text evidence="1">Belongs to the AfsR/DnrI/RedD regulatory family.</text>
</comment>
<dbReference type="RefSeq" id="WP_189214101.1">
    <property type="nucleotide sequence ID" value="NZ_BMRB01000009.1"/>
</dbReference>
<organism evidence="8 9">
    <name type="scientific">Actinokineospora fastidiosa</name>
    <dbReference type="NCBI Taxonomy" id="1816"/>
    <lineage>
        <taxon>Bacteria</taxon>
        <taxon>Bacillati</taxon>
        <taxon>Actinomycetota</taxon>
        <taxon>Actinomycetes</taxon>
        <taxon>Pseudonocardiales</taxon>
        <taxon>Pseudonocardiaceae</taxon>
        <taxon>Actinokineospora</taxon>
    </lineage>
</organism>
<evidence type="ECO:0000259" key="7">
    <source>
        <dbReference type="PROSITE" id="PS51755"/>
    </source>
</evidence>
<evidence type="ECO:0000256" key="5">
    <source>
        <dbReference type="PROSITE-ProRule" id="PRU01091"/>
    </source>
</evidence>
<protein>
    <recommendedName>
        <fullName evidence="7">OmpR/PhoB-type domain-containing protein</fullName>
    </recommendedName>
</protein>
<dbReference type="InterPro" id="IPR005158">
    <property type="entry name" value="BTAD"/>
</dbReference>
<comment type="caution">
    <text evidence="8">The sequence shown here is derived from an EMBL/GenBank/DDBJ whole genome shotgun (WGS) entry which is preliminary data.</text>
</comment>
<proteinExistence type="inferred from homology"/>
<dbReference type="GO" id="GO:0000160">
    <property type="term" value="P:phosphorelay signal transduction system"/>
    <property type="evidence" value="ECO:0007669"/>
    <property type="project" value="InterPro"/>
</dbReference>
<dbReference type="GO" id="GO:0003677">
    <property type="term" value="F:DNA binding"/>
    <property type="evidence" value="ECO:0007669"/>
    <property type="project" value="UniProtKB-UniRule"/>
</dbReference>
<dbReference type="InterPro" id="IPR051677">
    <property type="entry name" value="AfsR-DnrI-RedD_regulator"/>
</dbReference>
<dbReference type="SMART" id="SM01043">
    <property type="entry name" value="BTAD"/>
    <property type="match status" value="1"/>
</dbReference>
<reference evidence="8" key="1">
    <citation type="journal article" date="2014" name="Int. J. Syst. Evol. Microbiol.">
        <title>Complete genome sequence of Corynebacterium casei LMG S-19264T (=DSM 44701T), isolated from a smear-ripened cheese.</title>
        <authorList>
            <consortium name="US DOE Joint Genome Institute (JGI-PGF)"/>
            <person name="Walter F."/>
            <person name="Albersmeier A."/>
            <person name="Kalinowski J."/>
            <person name="Ruckert C."/>
        </authorList>
    </citation>
    <scope>NUCLEOTIDE SEQUENCE</scope>
    <source>
        <strain evidence="8">JCM 3276</strain>
    </source>
</reference>
<feature type="DNA-binding region" description="OmpR/PhoB-type" evidence="5">
    <location>
        <begin position="1"/>
        <end position="90"/>
    </location>
</feature>
<dbReference type="InterPro" id="IPR036388">
    <property type="entry name" value="WH-like_DNA-bd_sf"/>
</dbReference>
<dbReference type="SMART" id="SM00862">
    <property type="entry name" value="Trans_reg_C"/>
    <property type="match status" value="1"/>
</dbReference>
<evidence type="ECO:0000256" key="3">
    <source>
        <dbReference type="ARBA" id="ARBA00023125"/>
    </source>
</evidence>
<dbReference type="GO" id="GO:0006355">
    <property type="term" value="P:regulation of DNA-templated transcription"/>
    <property type="evidence" value="ECO:0007669"/>
    <property type="project" value="InterPro"/>
</dbReference>
<feature type="region of interest" description="Disordered" evidence="6">
    <location>
        <begin position="246"/>
        <end position="266"/>
    </location>
</feature>
<sequence>MRFLILGPLTVLKDGEDVTPSAPKQRALLALLLANANRPVSMAQVVRELWDYDPPPRAVAAVHTYVMQVRKALRDDDRLVTVEQGYLLRVRPGELDLDAFADAAAAGRERLAAGELAAARRRLRDALGLWRGRVLVDVESGPLLQEAIDRAERDRLDAVAARIEADLGLGRHLELIGELSGLAHLHPDDERLVRLLMRALYRAGRQADAIAAYGDLRRELAREHRAAPAPETERLYTHILTGHPGLEWTAPPVPRPRSSADHGALL</sequence>
<dbReference type="Pfam" id="PF03704">
    <property type="entry name" value="BTAD"/>
    <property type="match status" value="1"/>
</dbReference>
<keyword evidence="4" id="KW-0804">Transcription</keyword>
<dbReference type="EMBL" id="BMRB01000009">
    <property type="protein sequence ID" value="GGS58040.1"/>
    <property type="molecule type" value="Genomic_DNA"/>
</dbReference>
<keyword evidence="9" id="KW-1185">Reference proteome</keyword>
<dbReference type="Gene3D" id="1.25.40.10">
    <property type="entry name" value="Tetratricopeptide repeat domain"/>
    <property type="match status" value="1"/>
</dbReference>
<dbReference type="Gene3D" id="1.10.10.10">
    <property type="entry name" value="Winged helix-like DNA-binding domain superfamily/Winged helix DNA-binding domain"/>
    <property type="match status" value="1"/>
</dbReference>
<dbReference type="InterPro" id="IPR001867">
    <property type="entry name" value="OmpR/PhoB-type_DNA-bd"/>
</dbReference>
<evidence type="ECO:0000313" key="8">
    <source>
        <dbReference type="EMBL" id="GGS58040.1"/>
    </source>
</evidence>
<keyword evidence="3 5" id="KW-0238">DNA-binding</keyword>
<evidence type="ECO:0000256" key="1">
    <source>
        <dbReference type="ARBA" id="ARBA00005820"/>
    </source>
</evidence>
<gene>
    <name evidence="8" type="ORF">GCM10010171_61370</name>
</gene>
<feature type="domain" description="OmpR/PhoB-type" evidence="7">
    <location>
        <begin position="1"/>
        <end position="90"/>
    </location>
</feature>
<evidence type="ECO:0000256" key="6">
    <source>
        <dbReference type="SAM" id="MobiDB-lite"/>
    </source>
</evidence>
<name>A0A918GSG3_9PSEU</name>
<dbReference type="AlphaFoldDB" id="A0A918GSG3"/>
<dbReference type="InterPro" id="IPR011990">
    <property type="entry name" value="TPR-like_helical_dom_sf"/>
</dbReference>
<accession>A0A918GSG3</accession>
<evidence type="ECO:0000256" key="4">
    <source>
        <dbReference type="ARBA" id="ARBA00023163"/>
    </source>
</evidence>
<evidence type="ECO:0000313" key="9">
    <source>
        <dbReference type="Proteomes" id="UP000660680"/>
    </source>
</evidence>
<dbReference type="InterPro" id="IPR016032">
    <property type="entry name" value="Sig_transdc_resp-reg_C-effctor"/>
</dbReference>